<comment type="caution">
    <text evidence="1">The sequence shown here is derived from an EMBL/GenBank/DDBJ whole genome shotgun (WGS) entry which is preliminary data.</text>
</comment>
<protein>
    <submittedName>
        <fullName evidence="1">DUF1993 family protein</fullName>
    </submittedName>
</protein>
<evidence type="ECO:0000313" key="1">
    <source>
        <dbReference type="EMBL" id="MXP31976.1"/>
    </source>
</evidence>
<dbReference type="Gene3D" id="1.20.120.450">
    <property type="entry name" value="dinb family like domain"/>
    <property type="match status" value="1"/>
</dbReference>
<dbReference type="Proteomes" id="UP000446786">
    <property type="component" value="Unassembled WGS sequence"/>
</dbReference>
<organism evidence="1 2">
    <name type="scientific">Parerythrobacter jejuensis</name>
    <dbReference type="NCBI Taxonomy" id="795812"/>
    <lineage>
        <taxon>Bacteria</taxon>
        <taxon>Pseudomonadati</taxon>
        <taxon>Pseudomonadota</taxon>
        <taxon>Alphaproteobacteria</taxon>
        <taxon>Sphingomonadales</taxon>
        <taxon>Erythrobacteraceae</taxon>
        <taxon>Parerythrobacter</taxon>
    </lineage>
</organism>
<dbReference type="EMBL" id="WTYE01000001">
    <property type="protein sequence ID" value="MXP31976.1"/>
    <property type="molecule type" value="Genomic_DNA"/>
</dbReference>
<keyword evidence="2" id="KW-1185">Reference proteome</keyword>
<evidence type="ECO:0000313" key="2">
    <source>
        <dbReference type="Proteomes" id="UP000446786"/>
    </source>
</evidence>
<sequence length="173" mass="19407">MPLSLHAAYVPSALQMLGTANHLLDKTEQWCADEGCDHGTIIGARLIEDMLPFCYQVKSVAEHTAGAIEAVREGLYSPDLNPPPTSFEELRAKLANAVEVMKALNEDEMESWMGRDMRFEFKDRGMDFTVEDFLLSFSQPNFYFHCTAAYSIARMLGVPIGKMDYMGAVRIKT</sequence>
<dbReference type="PANTHER" id="PTHR36922:SF1">
    <property type="entry name" value="DUF1993 DOMAIN-CONTAINING PROTEIN"/>
    <property type="match status" value="1"/>
</dbReference>
<proteinExistence type="predicted"/>
<dbReference type="OrthoDB" id="338237at2"/>
<dbReference type="PANTHER" id="PTHR36922">
    <property type="entry name" value="BLL2446 PROTEIN"/>
    <property type="match status" value="1"/>
</dbReference>
<reference evidence="1 2" key="1">
    <citation type="submission" date="2019-12" db="EMBL/GenBank/DDBJ databases">
        <title>Genomic-based taxomic classification of the family Erythrobacteraceae.</title>
        <authorList>
            <person name="Xu L."/>
        </authorList>
    </citation>
    <scope>NUCLEOTIDE SEQUENCE [LARGE SCALE GENOMIC DNA]</scope>
    <source>
        <strain evidence="1 2">JCM 16677</strain>
    </source>
</reference>
<dbReference type="InterPro" id="IPR018531">
    <property type="entry name" value="DUF1993"/>
</dbReference>
<accession>A0A845ATY9</accession>
<dbReference type="AlphaFoldDB" id="A0A845ATY9"/>
<dbReference type="RefSeq" id="WP_160779365.1">
    <property type="nucleotide sequence ID" value="NZ_BAAAZF010000001.1"/>
</dbReference>
<name>A0A845ATY9_9SPHN</name>
<dbReference type="InterPro" id="IPR034660">
    <property type="entry name" value="DinB/YfiT-like"/>
</dbReference>
<dbReference type="SUPFAM" id="SSF109854">
    <property type="entry name" value="DinB/YfiT-like putative metalloenzymes"/>
    <property type="match status" value="1"/>
</dbReference>
<gene>
    <name evidence="1" type="ORF">GRI94_09085</name>
</gene>
<dbReference type="Pfam" id="PF09351">
    <property type="entry name" value="DUF1993"/>
    <property type="match status" value="1"/>
</dbReference>